<evidence type="ECO:0000313" key="2">
    <source>
        <dbReference type="Proteomes" id="UP000019149"/>
    </source>
</evidence>
<dbReference type="InterPro" id="IPR052805">
    <property type="entry name" value="GEF_Ubiquitin-Prot_Reg"/>
</dbReference>
<dbReference type="OrthoDB" id="10257471at2759"/>
<accession>W6UPV7</accession>
<protein>
    <submittedName>
        <fullName evidence="1">F-box only protein</fullName>
    </submittedName>
</protein>
<dbReference type="Proteomes" id="UP000019149">
    <property type="component" value="Unassembled WGS sequence"/>
</dbReference>
<gene>
    <name evidence="1" type="ORF">EGR_01774</name>
</gene>
<dbReference type="RefSeq" id="XP_024354479.1">
    <property type="nucleotide sequence ID" value="XM_024491023.1"/>
</dbReference>
<dbReference type="STRING" id="6210.W6UPV7"/>
<dbReference type="SUPFAM" id="SSF81383">
    <property type="entry name" value="F-box domain"/>
    <property type="match status" value="1"/>
</dbReference>
<dbReference type="Gene3D" id="1.20.1280.50">
    <property type="match status" value="1"/>
</dbReference>
<dbReference type="PANTHER" id="PTHR46857:SF2">
    <property type="entry name" value="F-BOX ONLY PROTEIN 16"/>
    <property type="match status" value="1"/>
</dbReference>
<keyword evidence="2" id="KW-1185">Reference proteome</keyword>
<dbReference type="InterPro" id="IPR036047">
    <property type="entry name" value="F-box-like_dom_sf"/>
</dbReference>
<organism evidence="1 2">
    <name type="scientific">Echinococcus granulosus</name>
    <name type="common">Hydatid tapeworm</name>
    <dbReference type="NCBI Taxonomy" id="6210"/>
    <lineage>
        <taxon>Eukaryota</taxon>
        <taxon>Metazoa</taxon>
        <taxon>Spiralia</taxon>
        <taxon>Lophotrochozoa</taxon>
        <taxon>Platyhelminthes</taxon>
        <taxon>Cestoda</taxon>
        <taxon>Eucestoda</taxon>
        <taxon>Cyclophyllidea</taxon>
        <taxon>Taeniidae</taxon>
        <taxon>Echinococcus</taxon>
        <taxon>Echinococcus granulosus group</taxon>
    </lineage>
</organism>
<proteinExistence type="predicted"/>
<evidence type="ECO:0000313" key="1">
    <source>
        <dbReference type="EMBL" id="EUB63283.1"/>
    </source>
</evidence>
<sequence length="155" mass="17946">MLNGFFLSNQITFDSLTCFVHLKKTVVSELHIYYSNSHIYKSFKLTQERSMLICKWVCYLFSQWTSSEKIELLTKLLFTTSLSERKKIYQIVKSIVPETAIDFTRILPRIVSTYIFSFLDPRSLCRAAQSNIFQMPKINTRLTNNIIIGIAGANA</sequence>
<dbReference type="CTD" id="36337489"/>
<comment type="caution">
    <text evidence="1">The sequence shown here is derived from an EMBL/GenBank/DDBJ whole genome shotgun (WGS) entry which is preliminary data.</text>
</comment>
<dbReference type="GeneID" id="36337489"/>
<dbReference type="KEGG" id="egl:EGR_01774"/>
<dbReference type="PANTHER" id="PTHR46857">
    <property type="entry name" value="EPITHELIAL CELL-TRANSFORMING SEQUENCE 2 ONCOGENE-LIKE"/>
    <property type="match status" value="1"/>
</dbReference>
<reference evidence="1 2" key="1">
    <citation type="journal article" date="2013" name="Nat. Genet.">
        <title>The genome of the hydatid tapeworm Echinococcus granulosus.</title>
        <authorList>
            <person name="Zheng H."/>
            <person name="Zhang W."/>
            <person name="Zhang L."/>
            <person name="Zhang Z."/>
            <person name="Li J."/>
            <person name="Lu G."/>
            <person name="Zhu Y."/>
            <person name="Wang Y."/>
            <person name="Huang Y."/>
            <person name="Liu J."/>
            <person name="Kang H."/>
            <person name="Chen J."/>
            <person name="Wang L."/>
            <person name="Chen A."/>
            <person name="Yu S."/>
            <person name="Gao Z."/>
            <person name="Jin L."/>
            <person name="Gu W."/>
            <person name="Wang Z."/>
            <person name="Zhao L."/>
            <person name="Shi B."/>
            <person name="Wen H."/>
            <person name="Lin R."/>
            <person name="Jones M.K."/>
            <person name="Brejova B."/>
            <person name="Vinar T."/>
            <person name="Zhao G."/>
            <person name="McManus D.P."/>
            <person name="Chen Z."/>
            <person name="Zhou Y."/>
            <person name="Wang S."/>
        </authorList>
    </citation>
    <scope>NUCLEOTIDE SEQUENCE [LARGE SCALE GENOMIC DNA]</scope>
</reference>
<dbReference type="AlphaFoldDB" id="W6UPV7"/>
<name>W6UPV7_ECHGR</name>
<dbReference type="EMBL" id="APAU02000007">
    <property type="protein sequence ID" value="EUB63283.1"/>
    <property type="molecule type" value="Genomic_DNA"/>
</dbReference>